<name>A0ABZ1G1T3_9ACTN</name>
<dbReference type="RefSeq" id="WP_326592135.1">
    <property type="nucleotide sequence ID" value="NZ_CP109114.1"/>
</dbReference>
<feature type="region of interest" description="Disordered" evidence="1">
    <location>
        <begin position="62"/>
        <end position="99"/>
    </location>
</feature>
<feature type="compositionally biased region" description="Basic and acidic residues" evidence="1">
    <location>
        <begin position="77"/>
        <end position="90"/>
    </location>
</feature>
<dbReference type="EMBL" id="CP109114">
    <property type="protein sequence ID" value="WSC13839.1"/>
    <property type="molecule type" value="Genomic_DNA"/>
</dbReference>
<dbReference type="Proteomes" id="UP001330827">
    <property type="component" value="Chromosome"/>
</dbReference>
<keyword evidence="3" id="KW-1185">Reference proteome</keyword>
<reference evidence="2 3" key="1">
    <citation type="submission" date="2022-10" db="EMBL/GenBank/DDBJ databases">
        <title>The complete genomes of actinobacterial strains from the NBC collection.</title>
        <authorList>
            <person name="Joergensen T.S."/>
            <person name="Alvarez Arevalo M."/>
            <person name="Sterndorff E.B."/>
            <person name="Faurdal D."/>
            <person name="Vuksanovic O."/>
            <person name="Mourched A.-S."/>
            <person name="Charusanti P."/>
            <person name="Shaw S."/>
            <person name="Blin K."/>
            <person name="Weber T."/>
        </authorList>
    </citation>
    <scope>NUCLEOTIDE SEQUENCE [LARGE SCALE GENOMIC DNA]</scope>
    <source>
        <strain evidence="2 3">NBC 01769</strain>
    </source>
</reference>
<proteinExistence type="predicted"/>
<gene>
    <name evidence="2" type="ORF">OIE64_13960</name>
</gene>
<evidence type="ECO:0000313" key="2">
    <source>
        <dbReference type="EMBL" id="WSC13839.1"/>
    </source>
</evidence>
<evidence type="ECO:0000313" key="3">
    <source>
        <dbReference type="Proteomes" id="UP001330827"/>
    </source>
</evidence>
<sequence length="122" mass="13327">MDTIDFGDMSDLGIRLRMLAEESDRRLVTVFGSGISNAVLPSVGELTEIFRKAVPPAGQAKFERTVDSISDPAQVPERGRPPDVPGRRGEGGACDPVRRSARMFRCGAARSGRSRRRRGQMP</sequence>
<organism evidence="2 3">
    <name type="scientific">Streptomyces brevispora</name>
    <dbReference type="NCBI Taxonomy" id="887462"/>
    <lineage>
        <taxon>Bacteria</taxon>
        <taxon>Bacillati</taxon>
        <taxon>Actinomycetota</taxon>
        <taxon>Actinomycetes</taxon>
        <taxon>Kitasatosporales</taxon>
        <taxon>Streptomycetaceae</taxon>
        <taxon>Streptomyces</taxon>
    </lineage>
</organism>
<protein>
    <submittedName>
        <fullName evidence="2">Uncharacterized protein</fullName>
    </submittedName>
</protein>
<accession>A0ABZ1G1T3</accession>
<evidence type="ECO:0000256" key="1">
    <source>
        <dbReference type="SAM" id="MobiDB-lite"/>
    </source>
</evidence>